<feature type="domain" description="Glycosyl transferase family 1" evidence="2">
    <location>
        <begin position="202"/>
        <end position="354"/>
    </location>
</feature>
<dbReference type="AlphaFoldDB" id="F5ZAR8"/>
<dbReference type="KEGG" id="alt:ambt_03640"/>
<dbReference type="SUPFAM" id="SSF53756">
    <property type="entry name" value="UDP-Glycosyltransferase/glycogen phosphorylase"/>
    <property type="match status" value="1"/>
</dbReference>
<name>F5ZAR8_ALTNA</name>
<dbReference type="Gene3D" id="3.40.50.2000">
    <property type="entry name" value="Glycogen Phosphorylase B"/>
    <property type="match status" value="2"/>
</dbReference>
<dbReference type="eggNOG" id="COG0438">
    <property type="taxonomic scope" value="Bacteria"/>
</dbReference>
<dbReference type="Proteomes" id="UP000000683">
    <property type="component" value="Chromosome"/>
</dbReference>
<dbReference type="InterPro" id="IPR001296">
    <property type="entry name" value="Glyco_trans_1"/>
</dbReference>
<dbReference type="HOGENOM" id="CLU_009583_2_4_6"/>
<proteinExistence type="predicted"/>
<dbReference type="GO" id="GO:0009103">
    <property type="term" value="P:lipopolysaccharide biosynthetic process"/>
    <property type="evidence" value="ECO:0007669"/>
    <property type="project" value="TreeGrafter"/>
</dbReference>
<reference evidence="3 4" key="1">
    <citation type="journal article" date="2011" name="J. Bacteriol.">
        <title>Complete genome sequence of the polycyclic aromatic hydrocarbon-degrading bacterium Alteromonas sp. strain SN2.</title>
        <authorList>
            <person name="Jin H.M."/>
            <person name="Jeong H."/>
            <person name="Moon E.J."/>
            <person name="Math R.K."/>
            <person name="Lee K."/>
            <person name="Kim H.J."/>
            <person name="Jeon C.O."/>
            <person name="Oh T.K."/>
            <person name="Kim J.F."/>
        </authorList>
    </citation>
    <scope>NUCLEOTIDE SEQUENCE [LARGE SCALE GENOMIC DNA]</scope>
    <source>
        <strain evidence="4">JCM 17741 / KACC 18427 / KCTC 11700BP / SN2</strain>
    </source>
</reference>
<keyword evidence="4" id="KW-1185">Reference proteome</keyword>
<evidence type="ECO:0000313" key="3">
    <source>
        <dbReference type="EMBL" id="AEF02278.1"/>
    </source>
</evidence>
<dbReference type="Pfam" id="PF00534">
    <property type="entry name" value="Glycos_transf_1"/>
    <property type="match status" value="1"/>
</dbReference>
<protein>
    <submittedName>
        <fullName evidence="3">Group 1 family glycosyl transferase</fullName>
    </submittedName>
</protein>
<dbReference type="GO" id="GO:0016757">
    <property type="term" value="F:glycosyltransferase activity"/>
    <property type="evidence" value="ECO:0007669"/>
    <property type="project" value="InterPro"/>
</dbReference>
<accession>F5ZAR8</accession>
<dbReference type="EMBL" id="CP002339">
    <property type="protein sequence ID" value="AEF02278.1"/>
    <property type="molecule type" value="Genomic_DNA"/>
</dbReference>
<sequence>MKREILFFTNLHPLPWQSTRATYNREETRHLAEHANITLLIPVPWFTWIKEVLINGHRGEPNMCLFPFFYIPKVLSFLHPFFMLLSVALSIKPLYLFFRAKNVIASWAYAEGVCAAVLKRIFRFKLIIECLGSDVNVLINKPIHKTQMRWAFGISDTVTTKSYALAKEVNKHAPLAKLEVVYNGVDFDTFSLRSIPLFRGHSLNLLFIGSIIPTKGVFELVEGIAALKDKHSISLSIIGSGHSTALLRDKIMQLDMQASISLTGAVPHNELPQHLQNVDALLLPSYREGVPNVIMESLATGTPVVATRVGGIPEVVSSTLNGVFIEELSAEGVATAIDTLIKKDWQPAQIRQSIQKYTWENTALQLIDLLDK</sequence>
<dbReference type="PANTHER" id="PTHR46401">
    <property type="entry name" value="GLYCOSYLTRANSFERASE WBBK-RELATED"/>
    <property type="match status" value="1"/>
</dbReference>
<evidence type="ECO:0000256" key="1">
    <source>
        <dbReference type="ARBA" id="ARBA00022679"/>
    </source>
</evidence>
<keyword evidence="1 3" id="KW-0808">Transferase</keyword>
<evidence type="ECO:0000313" key="4">
    <source>
        <dbReference type="Proteomes" id="UP000000683"/>
    </source>
</evidence>
<dbReference type="OrthoDB" id="258796at2"/>
<gene>
    <name evidence="3" type="ordered locus">ambt_03640</name>
</gene>
<dbReference type="PANTHER" id="PTHR46401:SF2">
    <property type="entry name" value="GLYCOSYLTRANSFERASE WBBK-RELATED"/>
    <property type="match status" value="1"/>
</dbReference>
<organism evidence="3 4">
    <name type="scientific">Alteromonas naphthalenivorans</name>
    <dbReference type="NCBI Taxonomy" id="715451"/>
    <lineage>
        <taxon>Bacteria</taxon>
        <taxon>Pseudomonadati</taxon>
        <taxon>Pseudomonadota</taxon>
        <taxon>Gammaproteobacteria</taxon>
        <taxon>Alteromonadales</taxon>
        <taxon>Alteromonadaceae</taxon>
        <taxon>Alteromonas/Salinimonas group</taxon>
        <taxon>Alteromonas</taxon>
    </lineage>
</organism>
<evidence type="ECO:0000259" key="2">
    <source>
        <dbReference type="Pfam" id="PF00534"/>
    </source>
</evidence>